<organism evidence="1 2">
    <name type="scientific">Fusarium decemcellulare</name>
    <dbReference type="NCBI Taxonomy" id="57161"/>
    <lineage>
        <taxon>Eukaryota</taxon>
        <taxon>Fungi</taxon>
        <taxon>Dikarya</taxon>
        <taxon>Ascomycota</taxon>
        <taxon>Pezizomycotina</taxon>
        <taxon>Sordariomycetes</taxon>
        <taxon>Hypocreomycetidae</taxon>
        <taxon>Hypocreales</taxon>
        <taxon>Nectriaceae</taxon>
        <taxon>Fusarium</taxon>
        <taxon>Fusarium decemcellulare species complex</taxon>
    </lineage>
</organism>
<dbReference type="Proteomes" id="UP001148629">
    <property type="component" value="Unassembled WGS sequence"/>
</dbReference>
<accession>A0ACC1SGE6</accession>
<evidence type="ECO:0000313" key="1">
    <source>
        <dbReference type="EMBL" id="KAJ3539133.1"/>
    </source>
</evidence>
<gene>
    <name evidence="1" type="ORF">NM208_g5616</name>
</gene>
<protein>
    <submittedName>
        <fullName evidence="1">Uncharacterized protein</fullName>
    </submittedName>
</protein>
<reference evidence="1" key="1">
    <citation type="submission" date="2022-08" db="EMBL/GenBank/DDBJ databases">
        <title>Genome Sequence of Fusarium decemcellulare.</title>
        <authorList>
            <person name="Buettner E."/>
        </authorList>
    </citation>
    <scope>NUCLEOTIDE SEQUENCE</scope>
    <source>
        <strain evidence="1">Babe19</strain>
    </source>
</reference>
<sequence length="167" mass="18045">MKEQNDDIFVNSHSDDSIGEMLKDGVGLSPVPSQDDYQKAIERNLRVFALAQMWTKISMNLLVFDPEPEFGQCISEPSTRVGDKCMQFKYRDGTTAVTLATGEHPRDAAGAIASTGLNFGTVANNAIDCQNAGKTFSDADFEGFLTVDSSDDQAIPACLFGLPVVNV</sequence>
<keyword evidence="2" id="KW-1185">Reference proteome</keyword>
<name>A0ACC1SGE6_9HYPO</name>
<dbReference type="EMBL" id="JANRMS010000477">
    <property type="protein sequence ID" value="KAJ3539133.1"/>
    <property type="molecule type" value="Genomic_DNA"/>
</dbReference>
<proteinExistence type="predicted"/>
<evidence type="ECO:0000313" key="2">
    <source>
        <dbReference type="Proteomes" id="UP001148629"/>
    </source>
</evidence>
<comment type="caution">
    <text evidence="1">The sequence shown here is derived from an EMBL/GenBank/DDBJ whole genome shotgun (WGS) entry which is preliminary data.</text>
</comment>